<dbReference type="Pfam" id="PF00583">
    <property type="entry name" value="Acetyltransf_1"/>
    <property type="match status" value="1"/>
</dbReference>
<evidence type="ECO:0000259" key="9">
    <source>
        <dbReference type="PROSITE" id="PS51186"/>
    </source>
</evidence>
<keyword evidence="5" id="KW-0256">Endoplasmic reticulum</keyword>
<dbReference type="Gene3D" id="3.40.630.30">
    <property type="match status" value="1"/>
</dbReference>
<dbReference type="GO" id="GO:0006048">
    <property type="term" value="P:UDP-N-acetylglucosamine biosynthetic process"/>
    <property type="evidence" value="ECO:0007669"/>
    <property type="project" value="UniProtKB-UniRule"/>
</dbReference>
<comment type="subunit">
    <text evidence="3">Homodimer.</text>
</comment>
<gene>
    <name evidence="10" type="ORF">O9G_005352</name>
    <name evidence="11" type="ORF">ROZALSC1DRAFT_28536</name>
</gene>
<dbReference type="AlphaFoldDB" id="A0A075B060"/>
<comment type="subcellular location">
    <subcellularLocation>
        <location evidence="1">Endomembrane system</location>
        <topology evidence="1">Peripheral membrane protein</topology>
    </subcellularLocation>
    <subcellularLocation>
        <location evidence="2">Endoplasmic reticulum membrane</location>
    </subcellularLocation>
</comment>
<keyword evidence="6" id="KW-0472">Membrane</keyword>
<dbReference type="InterPro" id="IPR039143">
    <property type="entry name" value="GNPNAT1-like"/>
</dbReference>
<dbReference type="UniPathway" id="UPA00113">
    <property type="reaction ID" value="UER00529"/>
</dbReference>
<dbReference type="OrthoDB" id="10039976at2759"/>
<dbReference type="Proteomes" id="UP000281549">
    <property type="component" value="Unassembled WGS sequence"/>
</dbReference>
<keyword evidence="4 8" id="KW-0808">Transferase</keyword>
<reference evidence="13" key="2">
    <citation type="journal article" date="2018" name="Nat. Microbiol.">
        <title>Leveraging single-cell genomics to expand the fungal tree of life.</title>
        <authorList>
            <person name="Ahrendt S.R."/>
            <person name="Quandt C.A."/>
            <person name="Ciobanu D."/>
            <person name="Clum A."/>
            <person name="Salamov A."/>
            <person name="Andreopoulos B."/>
            <person name="Cheng J.F."/>
            <person name="Woyke T."/>
            <person name="Pelin A."/>
            <person name="Henrissat B."/>
            <person name="Reynolds N.K."/>
            <person name="Benny G.L."/>
            <person name="Smith M.E."/>
            <person name="James T.Y."/>
            <person name="Grigoriev I.V."/>
        </authorList>
    </citation>
    <scope>NUCLEOTIDE SEQUENCE [LARGE SCALE GENOMIC DNA]</scope>
    <source>
        <strain evidence="13">CSF55</strain>
    </source>
</reference>
<feature type="domain" description="N-acetyltransferase" evidence="9">
    <location>
        <begin position="26"/>
        <end position="170"/>
    </location>
</feature>
<dbReference type="CDD" id="cd04301">
    <property type="entry name" value="NAT_SF"/>
    <property type="match status" value="1"/>
</dbReference>
<dbReference type="FunFam" id="3.40.630.30:FF:000048">
    <property type="entry name" value="Glucosamine 6-phosphate N-acetyltransferase"/>
    <property type="match status" value="1"/>
</dbReference>
<evidence type="ECO:0000256" key="5">
    <source>
        <dbReference type="ARBA" id="ARBA00022824"/>
    </source>
</evidence>
<evidence type="ECO:0000313" key="10">
    <source>
        <dbReference type="EMBL" id="EPZ35760.1"/>
    </source>
</evidence>
<dbReference type="InterPro" id="IPR000182">
    <property type="entry name" value="GNAT_dom"/>
</dbReference>
<dbReference type="GO" id="GO:0005789">
    <property type="term" value="C:endoplasmic reticulum membrane"/>
    <property type="evidence" value="ECO:0007669"/>
    <property type="project" value="UniProtKB-SubCell"/>
</dbReference>
<accession>A0A075B060</accession>
<keyword evidence="12" id="KW-1185">Reference proteome</keyword>
<dbReference type="EMBL" id="KE560761">
    <property type="protein sequence ID" value="EPZ35760.1"/>
    <property type="molecule type" value="Genomic_DNA"/>
</dbReference>
<evidence type="ECO:0000256" key="7">
    <source>
        <dbReference type="ARBA" id="ARBA00023315"/>
    </source>
</evidence>
<evidence type="ECO:0000256" key="8">
    <source>
        <dbReference type="RuleBase" id="RU365086"/>
    </source>
</evidence>
<dbReference type="HOGENOM" id="CLU_072095_0_1_1"/>
<evidence type="ECO:0000256" key="3">
    <source>
        <dbReference type="ARBA" id="ARBA00011738"/>
    </source>
</evidence>
<evidence type="ECO:0000256" key="2">
    <source>
        <dbReference type="ARBA" id="ARBA00004586"/>
    </source>
</evidence>
<reference evidence="10 12" key="1">
    <citation type="journal article" date="2013" name="Curr. Biol.">
        <title>Shared signatures of parasitism and phylogenomics unite Cryptomycota and microsporidia.</title>
        <authorList>
            <person name="James T.Y."/>
            <person name="Pelin A."/>
            <person name="Bonen L."/>
            <person name="Ahrendt S."/>
            <person name="Sain D."/>
            <person name="Corradi N."/>
            <person name="Stajich J.E."/>
        </authorList>
    </citation>
    <scope>NUCLEOTIDE SEQUENCE [LARGE SCALE GENOMIC DNA]</scope>
    <source>
        <strain evidence="10 12">CSF55</strain>
        <strain evidence="10 12">CSF55</strain>
    </source>
</reference>
<organism evidence="10 12">
    <name type="scientific">Rozella allomycis (strain CSF55)</name>
    <dbReference type="NCBI Taxonomy" id="988480"/>
    <lineage>
        <taxon>Eukaryota</taxon>
        <taxon>Fungi</taxon>
        <taxon>Fungi incertae sedis</taxon>
        <taxon>Cryptomycota</taxon>
        <taxon>Cryptomycota incertae sedis</taxon>
        <taxon>Rozella</taxon>
    </lineage>
</organism>
<evidence type="ECO:0000313" key="12">
    <source>
        <dbReference type="Proteomes" id="UP000030755"/>
    </source>
</evidence>
<proteinExistence type="inferred from homology"/>
<evidence type="ECO:0000313" key="11">
    <source>
        <dbReference type="EMBL" id="RKP19915.1"/>
    </source>
</evidence>
<comment type="similarity">
    <text evidence="8">Belongs to the acetyltransferase family. GNA1 subfamily.</text>
</comment>
<evidence type="ECO:0000313" key="13">
    <source>
        <dbReference type="Proteomes" id="UP000281549"/>
    </source>
</evidence>
<dbReference type="EMBL" id="ML005139">
    <property type="protein sequence ID" value="RKP19915.1"/>
    <property type="molecule type" value="Genomic_DNA"/>
</dbReference>
<dbReference type="GO" id="GO:0004343">
    <property type="term" value="F:glucosamine 6-phosphate N-acetyltransferase activity"/>
    <property type="evidence" value="ECO:0007669"/>
    <property type="project" value="UniProtKB-UniRule"/>
</dbReference>
<sequence length="170" mass="19358">MPHIETNVFPDQINFSTVQQTLPPNYIIRPLRSNDFDKGFSQLLSQLTDIGDLSAQNFQDRFHEMLAMPGTYYIIVIENTTTQKLVASGSLILEKKFIHGNGLAGHIEDIVVDEKERGNSLGKKLIEQLRLTAIQLNCYKVILDCHEKTVGFYEKCGFKVKGVQMAYYKE</sequence>
<dbReference type="EC" id="2.3.1.4" evidence="8"/>
<dbReference type="PANTHER" id="PTHR13355">
    <property type="entry name" value="GLUCOSAMINE 6-PHOSPHATE N-ACETYLTRANSFERASE"/>
    <property type="match status" value="1"/>
</dbReference>
<comment type="pathway">
    <text evidence="8">Nucleotide-sugar biosynthesis; UDP-N-acetyl-alpha-D-glucosamine biosynthesis; N-acetyl-alpha-D-glucosamine 1-phosphate from alpha-D-glucosamine 6-phosphate (route I): step 1/2.</text>
</comment>
<dbReference type="SUPFAM" id="SSF55729">
    <property type="entry name" value="Acyl-CoA N-acyltransferases (Nat)"/>
    <property type="match status" value="1"/>
</dbReference>
<dbReference type="OMA" id="FRKCENQ"/>
<evidence type="ECO:0000256" key="1">
    <source>
        <dbReference type="ARBA" id="ARBA00004184"/>
    </source>
</evidence>
<reference evidence="11" key="3">
    <citation type="submission" date="2018-08" db="EMBL/GenBank/DDBJ databases">
        <title>Leveraging single-cell genomics to expand the Fungal Tree of Life.</title>
        <authorList>
            <consortium name="DOE Joint Genome Institute"/>
            <person name="Ahrendt S.R."/>
            <person name="Quandt C.A."/>
            <person name="Ciobanu D."/>
            <person name="Clum A."/>
            <person name="Salamov A."/>
            <person name="Andreopoulos B."/>
            <person name="Cheng J.-F."/>
            <person name="Woyke T."/>
            <person name="Pelin A."/>
            <person name="Henrissat B."/>
            <person name="Reynolds N."/>
            <person name="Benny G.L."/>
            <person name="Smith M.E."/>
            <person name="James T.Y."/>
            <person name="Grigoriev I.V."/>
        </authorList>
    </citation>
    <scope>NUCLEOTIDE SEQUENCE</scope>
    <source>
        <strain evidence="11">CSF55</strain>
    </source>
</reference>
<dbReference type="Proteomes" id="UP000030755">
    <property type="component" value="Unassembled WGS sequence"/>
</dbReference>
<evidence type="ECO:0000256" key="6">
    <source>
        <dbReference type="ARBA" id="ARBA00023136"/>
    </source>
</evidence>
<evidence type="ECO:0000256" key="4">
    <source>
        <dbReference type="ARBA" id="ARBA00022679"/>
    </source>
</evidence>
<comment type="catalytic activity">
    <reaction evidence="8">
        <text>D-glucosamine 6-phosphate + acetyl-CoA = N-acetyl-D-glucosamine 6-phosphate + CoA + H(+)</text>
        <dbReference type="Rhea" id="RHEA:10292"/>
        <dbReference type="ChEBI" id="CHEBI:15378"/>
        <dbReference type="ChEBI" id="CHEBI:57287"/>
        <dbReference type="ChEBI" id="CHEBI:57288"/>
        <dbReference type="ChEBI" id="CHEBI:57513"/>
        <dbReference type="ChEBI" id="CHEBI:58725"/>
        <dbReference type="EC" id="2.3.1.4"/>
    </reaction>
</comment>
<dbReference type="InterPro" id="IPR016181">
    <property type="entry name" value="Acyl_CoA_acyltransferase"/>
</dbReference>
<name>A0A075B060_ROZAC</name>
<dbReference type="PANTHER" id="PTHR13355:SF11">
    <property type="entry name" value="GLUCOSAMINE 6-PHOSPHATE N-ACETYLTRANSFERASE"/>
    <property type="match status" value="1"/>
</dbReference>
<protein>
    <recommendedName>
        <fullName evidence="8">Glucosamine 6-phosphate N-acetyltransferase</fullName>
        <ecNumber evidence="8">2.3.1.4</ecNumber>
    </recommendedName>
</protein>
<dbReference type="STRING" id="988480.A0A075B060"/>
<keyword evidence="7 8" id="KW-0012">Acyltransferase</keyword>
<dbReference type="PROSITE" id="PS51186">
    <property type="entry name" value="GNAT"/>
    <property type="match status" value="1"/>
</dbReference>